<dbReference type="PROSITE" id="PS51194">
    <property type="entry name" value="HELICASE_CTER"/>
    <property type="match status" value="1"/>
</dbReference>
<evidence type="ECO:0000256" key="3">
    <source>
        <dbReference type="ARBA" id="ARBA00022741"/>
    </source>
</evidence>
<evidence type="ECO:0000259" key="15">
    <source>
        <dbReference type="PROSITE" id="PS51195"/>
    </source>
</evidence>
<dbReference type="SMART" id="SM00490">
    <property type="entry name" value="HELICc"/>
    <property type="match status" value="1"/>
</dbReference>
<dbReference type="Pfam" id="PF00271">
    <property type="entry name" value="Helicase_C"/>
    <property type="match status" value="1"/>
</dbReference>
<dbReference type="InterPro" id="IPR050079">
    <property type="entry name" value="DEAD_box_RNA_helicase"/>
</dbReference>
<dbReference type="PROSITE" id="PS00039">
    <property type="entry name" value="DEAD_ATP_HELICASE"/>
    <property type="match status" value="1"/>
</dbReference>
<dbReference type="RefSeq" id="WP_091650154.1">
    <property type="nucleotide sequence ID" value="NZ_FOVW01000002.1"/>
</dbReference>
<dbReference type="EMBL" id="FOVW01000002">
    <property type="protein sequence ID" value="SFN82792.1"/>
    <property type="molecule type" value="Genomic_DNA"/>
</dbReference>
<evidence type="ECO:0000256" key="4">
    <source>
        <dbReference type="ARBA" id="ARBA00022801"/>
    </source>
</evidence>
<name>A0A1I5C7L2_9BACT</name>
<organism evidence="16 17">
    <name type="scientific">Algoriphagus ornithinivorans</name>
    <dbReference type="NCBI Taxonomy" id="226506"/>
    <lineage>
        <taxon>Bacteria</taxon>
        <taxon>Pseudomonadati</taxon>
        <taxon>Bacteroidota</taxon>
        <taxon>Cytophagia</taxon>
        <taxon>Cytophagales</taxon>
        <taxon>Cyclobacteriaceae</taxon>
        <taxon>Algoriphagus</taxon>
    </lineage>
</organism>
<dbReference type="InterPro" id="IPR005580">
    <property type="entry name" value="DbpA/CsdA_RNA-bd_dom"/>
</dbReference>
<evidence type="ECO:0000256" key="2">
    <source>
        <dbReference type="ARBA" id="ARBA00022490"/>
    </source>
</evidence>
<evidence type="ECO:0000259" key="14">
    <source>
        <dbReference type="PROSITE" id="PS51194"/>
    </source>
</evidence>
<dbReference type="CDD" id="cd00268">
    <property type="entry name" value="DEADc"/>
    <property type="match status" value="1"/>
</dbReference>
<evidence type="ECO:0000256" key="6">
    <source>
        <dbReference type="ARBA" id="ARBA00022840"/>
    </source>
</evidence>
<dbReference type="GO" id="GO:0009266">
    <property type="term" value="P:response to temperature stimulus"/>
    <property type="evidence" value="ECO:0007669"/>
    <property type="project" value="UniProtKB-ARBA"/>
</dbReference>
<evidence type="ECO:0000256" key="9">
    <source>
        <dbReference type="ARBA" id="ARBA00074363"/>
    </source>
</evidence>
<dbReference type="InterPro" id="IPR012677">
    <property type="entry name" value="Nucleotide-bd_a/b_plait_sf"/>
</dbReference>
<dbReference type="InterPro" id="IPR014001">
    <property type="entry name" value="Helicase_ATP-bd"/>
</dbReference>
<evidence type="ECO:0000256" key="11">
    <source>
        <dbReference type="RuleBase" id="RU000492"/>
    </source>
</evidence>
<gene>
    <name evidence="16" type="ORF">SAMN04488519_102178</name>
</gene>
<dbReference type="AlphaFoldDB" id="A0A1I5C7L2"/>
<dbReference type="Pfam" id="PF03880">
    <property type="entry name" value="DbpA"/>
    <property type="match status" value="1"/>
</dbReference>
<feature type="short sequence motif" description="Q motif" evidence="10">
    <location>
        <begin position="5"/>
        <end position="33"/>
    </location>
</feature>
<dbReference type="FunFam" id="3.40.50.300:FF:000108">
    <property type="entry name" value="ATP-dependent RNA helicase RhlE"/>
    <property type="match status" value="1"/>
</dbReference>
<dbReference type="PROSITE" id="PS51195">
    <property type="entry name" value="Q_MOTIF"/>
    <property type="match status" value="1"/>
</dbReference>
<dbReference type="SMART" id="SM00487">
    <property type="entry name" value="DEXDc"/>
    <property type="match status" value="1"/>
</dbReference>
<dbReference type="PANTHER" id="PTHR47959">
    <property type="entry name" value="ATP-DEPENDENT RNA HELICASE RHLE-RELATED"/>
    <property type="match status" value="1"/>
</dbReference>
<evidence type="ECO:0000313" key="16">
    <source>
        <dbReference type="EMBL" id="SFN82792.1"/>
    </source>
</evidence>
<dbReference type="STRING" id="226506.SAMN04488519_102178"/>
<dbReference type="GO" id="GO:0003724">
    <property type="term" value="F:RNA helicase activity"/>
    <property type="evidence" value="ECO:0007669"/>
    <property type="project" value="UniProtKB-EC"/>
</dbReference>
<reference evidence="17" key="1">
    <citation type="submission" date="2016-10" db="EMBL/GenBank/DDBJ databases">
        <authorList>
            <person name="Varghese N."/>
            <person name="Submissions S."/>
        </authorList>
    </citation>
    <scope>NUCLEOTIDE SEQUENCE [LARGE SCALE GENOMIC DNA]</scope>
    <source>
        <strain evidence="17">DSM 15282</strain>
    </source>
</reference>
<dbReference type="Proteomes" id="UP000199564">
    <property type="component" value="Unassembled WGS sequence"/>
</dbReference>
<comment type="similarity">
    <text evidence="7 11">Belongs to the DEAD box helicase family.</text>
</comment>
<keyword evidence="5 11" id="KW-0347">Helicase</keyword>
<feature type="domain" description="Helicase ATP-binding" evidence="13">
    <location>
        <begin position="36"/>
        <end position="207"/>
    </location>
</feature>
<feature type="region of interest" description="Disordered" evidence="12">
    <location>
        <begin position="444"/>
        <end position="506"/>
    </location>
</feature>
<keyword evidence="4 11" id="KW-0378">Hydrolase</keyword>
<comment type="catalytic activity">
    <reaction evidence="8">
        <text>ATP + H2O = ADP + phosphate + H(+)</text>
        <dbReference type="Rhea" id="RHEA:13065"/>
        <dbReference type="ChEBI" id="CHEBI:15377"/>
        <dbReference type="ChEBI" id="CHEBI:15378"/>
        <dbReference type="ChEBI" id="CHEBI:30616"/>
        <dbReference type="ChEBI" id="CHEBI:43474"/>
        <dbReference type="ChEBI" id="CHEBI:456216"/>
        <dbReference type="EC" id="3.6.4.13"/>
    </reaction>
</comment>
<dbReference type="GO" id="GO:0016787">
    <property type="term" value="F:hydrolase activity"/>
    <property type="evidence" value="ECO:0007669"/>
    <property type="project" value="UniProtKB-KW"/>
</dbReference>
<dbReference type="Gene3D" id="3.40.50.300">
    <property type="entry name" value="P-loop containing nucleotide triphosphate hydrolases"/>
    <property type="match status" value="2"/>
</dbReference>
<evidence type="ECO:0000256" key="7">
    <source>
        <dbReference type="ARBA" id="ARBA00038437"/>
    </source>
</evidence>
<dbReference type="GO" id="GO:0005524">
    <property type="term" value="F:ATP binding"/>
    <property type="evidence" value="ECO:0007669"/>
    <property type="project" value="UniProtKB-KW"/>
</dbReference>
<dbReference type="InterPro" id="IPR011545">
    <property type="entry name" value="DEAD/DEAH_box_helicase_dom"/>
</dbReference>
<dbReference type="GO" id="GO:0042255">
    <property type="term" value="P:ribosome assembly"/>
    <property type="evidence" value="ECO:0007669"/>
    <property type="project" value="UniProtKB-ARBA"/>
</dbReference>
<dbReference type="PROSITE" id="PS51192">
    <property type="entry name" value="HELICASE_ATP_BIND_1"/>
    <property type="match status" value="1"/>
</dbReference>
<keyword evidence="3 11" id="KW-0547">Nucleotide-binding</keyword>
<dbReference type="GO" id="GO:0005829">
    <property type="term" value="C:cytosol"/>
    <property type="evidence" value="ECO:0007669"/>
    <property type="project" value="TreeGrafter"/>
</dbReference>
<keyword evidence="2" id="KW-0963">Cytoplasm</keyword>
<accession>A0A1I5C7L2</accession>
<evidence type="ECO:0000259" key="13">
    <source>
        <dbReference type="PROSITE" id="PS51192"/>
    </source>
</evidence>
<feature type="domain" description="Helicase C-terminal" evidence="14">
    <location>
        <begin position="218"/>
        <end position="380"/>
    </location>
</feature>
<dbReference type="Pfam" id="PF00270">
    <property type="entry name" value="DEAD"/>
    <property type="match status" value="1"/>
</dbReference>
<dbReference type="InterPro" id="IPR027417">
    <property type="entry name" value="P-loop_NTPase"/>
</dbReference>
<dbReference type="Gene3D" id="3.30.70.330">
    <property type="match status" value="1"/>
</dbReference>
<dbReference type="InterPro" id="IPR001650">
    <property type="entry name" value="Helicase_C-like"/>
</dbReference>
<dbReference type="GO" id="GO:0003676">
    <property type="term" value="F:nucleic acid binding"/>
    <property type="evidence" value="ECO:0007669"/>
    <property type="project" value="InterPro"/>
</dbReference>
<evidence type="ECO:0000313" key="17">
    <source>
        <dbReference type="Proteomes" id="UP000199564"/>
    </source>
</evidence>
<feature type="domain" description="DEAD-box RNA helicase Q" evidence="15">
    <location>
        <begin position="5"/>
        <end position="33"/>
    </location>
</feature>
<dbReference type="EC" id="3.6.4.13" evidence="1"/>
<evidence type="ECO:0000256" key="8">
    <source>
        <dbReference type="ARBA" id="ARBA00047984"/>
    </source>
</evidence>
<evidence type="ECO:0000256" key="5">
    <source>
        <dbReference type="ARBA" id="ARBA00022806"/>
    </source>
</evidence>
<evidence type="ECO:0000256" key="1">
    <source>
        <dbReference type="ARBA" id="ARBA00012552"/>
    </source>
</evidence>
<dbReference type="CDD" id="cd18787">
    <property type="entry name" value="SF2_C_DEAD"/>
    <property type="match status" value="1"/>
</dbReference>
<dbReference type="InterPro" id="IPR044742">
    <property type="entry name" value="DEAD/DEAH_RhlB"/>
</dbReference>
<dbReference type="PANTHER" id="PTHR47959:SF1">
    <property type="entry name" value="ATP-DEPENDENT RNA HELICASE DBPA"/>
    <property type="match status" value="1"/>
</dbReference>
<keyword evidence="6 11" id="KW-0067">ATP-binding</keyword>
<feature type="compositionally biased region" description="Basic and acidic residues" evidence="12">
    <location>
        <begin position="448"/>
        <end position="506"/>
    </location>
</feature>
<evidence type="ECO:0000256" key="10">
    <source>
        <dbReference type="PROSITE-ProRule" id="PRU00552"/>
    </source>
</evidence>
<proteinExistence type="inferred from homology"/>
<sequence>MENNTKFSDLGISAEILRAVEEMGYTQPSEIQTQAIPFVLEGRDVIGQAQTGTGKTAAFAIPIIDLVDPEYNRPQAIILCPTRELAVQVEGEIQKLAKFHKRINSVAIYGGESIDKQIRVLKKGVQIVVGTPGRVQDHINRGTLKLEDAGIIVLDEADEMLDMGFRDDIEAILQEMPEQRQTVFFSATMAKPIMDLTRKYQTDPQIIKVAKKELTVDRIEQVFYEVKPSLKMELMTRLMTVNNYALSVVFCNTKRMTDEVTESLGSRGILAEALHGDLSQAQRDKVMGKFRKGLCTVLVATDVAARGIDVDNVEAVFNFDLPLDEEYYVHRIGRTGRAGKSGTAINFVTGRRDFMKIRDLEKFTKATIAKMDPPSVSDLIELKKAQLVKDVYRHLSKEEDNQIFEATIGQMLAEGLSMDQIALGLLKMTMGDAVKEMRDQDFALPSFNERRREGGRDGGRERGERGGRFERGGSDRFGRGERGEGRRERREGGRDSRDGGRRPERVRDANMARLFLNLGKKDRIRPNDIVGAIAGEAGIPGRSIGGIDIFDNFSFVDVPQKDADHVIRTMKHNTIKGKSVNMEISKG</sequence>
<evidence type="ECO:0000256" key="12">
    <source>
        <dbReference type="SAM" id="MobiDB-lite"/>
    </source>
</evidence>
<dbReference type="CDD" id="cd12252">
    <property type="entry name" value="RRM_DbpA"/>
    <property type="match status" value="1"/>
</dbReference>
<protein>
    <recommendedName>
        <fullName evidence="9">DEAD-box ATP-dependent RNA helicase RhpA</fullName>
        <ecNumber evidence="1">3.6.4.13</ecNumber>
    </recommendedName>
</protein>
<dbReference type="SUPFAM" id="SSF52540">
    <property type="entry name" value="P-loop containing nucleoside triphosphate hydrolases"/>
    <property type="match status" value="1"/>
</dbReference>
<dbReference type="InterPro" id="IPR000629">
    <property type="entry name" value="RNA-helicase_DEAD-box_CS"/>
</dbReference>
<keyword evidence="17" id="KW-1185">Reference proteome</keyword>
<dbReference type="InterPro" id="IPR014014">
    <property type="entry name" value="RNA_helicase_DEAD_Q_motif"/>
</dbReference>